<accession>A0A834WVP5</accession>
<sequence length="241" mass="27948">MEEDGGVRRYKTFRSDLATCVYYCLTVNKPKTITELLDRADGAIHPNVMSLNFSAEKLVFTVDIPEMKQRCLFTGHCLIRPKYRRLTGKILDVCKSVFYSVLDMHGVVDALEKSKPADDAAQTQKDFWQQANKVCRHTLLSTLSNDLFDIYSVYKEANKMWESLIRKYTTEDAGKQKFVVGNFYKWEMFDDKDIKQQINEYHRLLEELRVEKITLPDEFVAGVMECLQTTIEAQIKATITI</sequence>
<gene>
    <name evidence="1" type="ORF">G2W53_015556</name>
</gene>
<dbReference type="OrthoDB" id="1740512at2759"/>
<keyword evidence="1" id="KW-0548">Nucleotidyltransferase</keyword>
<organism evidence="1 2">
    <name type="scientific">Senna tora</name>
    <dbReference type="NCBI Taxonomy" id="362788"/>
    <lineage>
        <taxon>Eukaryota</taxon>
        <taxon>Viridiplantae</taxon>
        <taxon>Streptophyta</taxon>
        <taxon>Embryophyta</taxon>
        <taxon>Tracheophyta</taxon>
        <taxon>Spermatophyta</taxon>
        <taxon>Magnoliopsida</taxon>
        <taxon>eudicotyledons</taxon>
        <taxon>Gunneridae</taxon>
        <taxon>Pentapetalae</taxon>
        <taxon>rosids</taxon>
        <taxon>fabids</taxon>
        <taxon>Fabales</taxon>
        <taxon>Fabaceae</taxon>
        <taxon>Caesalpinioideae</taxon>
        <taxon>Cassia clade</taxon>
        <taxon>Senna</taxon>
    </lineage>
</organism>
<name>A0A834WVP5_9FABA</name>
<dbReference type="Proteomes" id="UP000634136">
    <property type="component" value="Unassembled WGS sequence"/>
</dbReference>
<dbReference type="EMBL" id="JAAIUW010000005">
    <property type="protein sequence ID" value="KAF7833223.1"/>
    <property type="molecule type" value="Genomic_DNA"/>
</dbReference>
<dbReference type="GO" id="GO:0003964">
    <property type="term" value="F:RNA-directed DNA polymerase activity"/>
    <property type="evidence" value="ECO:0007669"/>
    <property type="project" value="UniProtKB-KW"/>
</dbReference>
<dbReference type="PANTHER" id="PTHR47592:SF27">
    <property type="entry name" value="OS08G0421700 PROTEIN"/>
    <property type="match status" value="1"/>
</dbReference>
<dbReference type="AlphaFoldDB" id="A0A834WVP5"/>
<reference evidence="1" key="1">
    <citation type="submission" date="2020-09" db="EMBL/GenBank/DDBJ databases">
        <title>Genome-Enabled Discovery of Anthraquinone Biosynthesis in Senna tora.</title>
        <authorList>
            <person name="Kang S.-H."/>
            <person name="Pandey R.P."/>
            <person name="Lee C.-M."/>
            <person name="Sim J.-S."/>
            <person name="Jeong J.-T."/>
            <person name="Choi B.-S."/>
            <person name="Jung M."/>
            <person name="Ginzburg D."/>
            <person name="Zhao K."/>
            <person name="Won S.Y."/>
            <person name="Oh T.-J."/>
            <person name="Yu Y."/>
            <person name="Kim N.-H."/>
            <person name="Lee O.R."/>
            <person name="Lee T.-H."/>
            <person name="Bashyal P."/>
            <person name="Kim T.-S."/>
            <person name="Lee W.-H."/>
            <person name="Kawkins C."/>
            <person name="Kim C.-K."/>
            <person name="Kim J.S."/>
            <person name="Ahn B.O."/>
            <person name="Rhee S.Y."/>
            <person name="Sohng J.K."/>
        </authorList>
    </citation>
    <scope>NUCLEOTIDE SEQUENCE</scope>
    <source>
        <tissue evidence="1">Leaf</tissue>
    </source>
</reference>
<protein>
    <submittedName>
        <fullName evidence="1">Putative RNA-directed DNA polymerase</fullName>
    </submittedName>
</protein>
<dbReference type="PANTHER" id="PTHR47592">
    <property type="entry name" value="PBF68 PROTEIN"/>
    <property type="match status" value="1"/>
</dbReference>
<keyword evidence="1" id="KW-0695">RNA-directed DNA polymerase</keyword>
<proteinExistence type="predicted"/>
<keyword evidence="2" id="KW-1185">Reference proteome</keyword>
<evidence type="ECO:0000313" key="2">
    <source>
        <dbReference type="Proteomes" id="UP000634136"/>
    </source>
</evidence>
<comment type="caution">
    <text evidence="1">The sequence shown here is derived from an EMBL/GenBank/DDBJ whole genome shotgun (WGS) entry which is preliminary data.</text>
</comment>
<dbReference type="Pfam" id="PF14223">
    <property type="entry name" value="Retrotran_gag_2"/>
    <property type="match status" value="1"/>
</dbReference>
<evidence type="ECO:0000313" key="1">
    <source>
        <dbReference type="EMBL" id="KAF7833223.1"/>
    </source>
</evidence>
<keyword evidence="1" id="KW-0808">Transferase</keyword>